<dbReference type="EC" id="2.3.2.6" evidence="10 15"/>
<name>A0A9X3YPH4_9GAMM</name>
<evidence type="ECO:0000256" key="12">
    <source>
        <dbReference type="ARBA" id="ARBA00077136"/>
    </source>
</evidence>
<dbReference type="PANTHER" id="PTHR30098">
    <property type="entry name" value="LEUCYL/PHENYLALANYL-TRNA--PROTEIN TRANSFERASE"/>
    <property type="match status" value="1"/>
</dbReference>
<dbReference type="GO" id="GO:0008914">
    <property type="term" value="F:leucyl-tRNA--protein transferase activity"/>
    <property type="evidence" value="ECO:0007669"/>
    <property type="project" value="UniProtKB-UniRule"/>
</dbReference>
<sequence>MIRIAILKPGGDEPFPPVSRALADPNGLLAAGGDLSPARLVEAYRRGIFPWFSPGEPILWWSPDPRMVFATDAMHVPRRFARELKGCGWKIHADRDFAGVMRACAAPRGAHSGTWITGAMHAAYNRLHHLGHAHSFEVYGAGDRLVGGIYGVAIGRMFFGESMFSGVSGGSKVALLGLAHVLRGWGWPLIDAQVSSAHLTTLGAFEMPRGDFVAALERLTAQPGHDGDWNALVTPFAASTLPGG</sequence>
<dbReference type="InterPro" id="IPR016181">
    <property type="entry name" value="Acyl_CoA_acyltransferase"/>
</dbReference>
<keyword evidence="17" id="KW-1185">Reference proteome</keyword>
<evidence type="ECO:0000256" key="7">
    <source>
        <dbReference type="ARBA" id="ARBA00051538"/>
    </source>
</evidence>
<gene>
    <name evidence="15 16" type="primary">aat</name>
    <name evidence="16" type="ORF">OD750_021255</name>
</gene>
<dbReference type="HAMAP" id="MF_00688">
    <property type="entry name" value="Leu_Phe_trans"/>
    <property type="match status" value="1"/>
</dbReference>
<keyword evidence="4 15" id="KW-0012">Acyltransferase</keyword>
<dbReference type="EMBL" id="JAOVZO020000020">
    <property type="protein sequence ID" value="MDC8015080.1"/>
    <property type="molecule type" value="Genomic_DNA"/>
</dbReference>
<evidence type="ECO:0000256" key="1">
    <source>
        <dbReference type="ARBA" id="ARBA00004496"/>
    </source>
</evidence>
<evidence type="ECO:0000256" key="13">
    <source>
        <dbReference type="ARBA" id="ARBA00077165"/>
    </source>
</evidence>
<evidence type="ECO:0000256" key="11">
    <source>
        <dbReference type="ARBA" id="ARBA00074372"/>
    </source>
</evidence>
<dbReference type="GO" id="GO:0030163">
    <property type="term" value="P:protein catabolic process"/>
    <property type="evidence" value="ECO:0007669"/>
    <property type="project" value="UniProtKB-UniRule"/>
</dbReference>
<evidence type="ECO:0000256" key="8">
    <source>
        <dbReference type="ARBA" id="ARBA00054043"/>
    </source>
</evidence>
<dbReference type="InterPro" id="IPR042221">
    <property type="entry name" value="Leu/Phe-tRNA_Trfase_N"/>
</dbReference>
<dbReference type="NCBIfam" id="TIGR00667">
    <property type="entry name" value="aat"/>
    <property type="match status" value="1"/>
</dbReference>
<dbReference type="RefSeq" id="WP_263544104.1">
    <property type="nucleotide sequence ID" value="NZ_JAOVZO020000020.1"/>
</dbReference>
<protein>
    <recommendedName>
        <fullName evidence="11 15">Leucyl/phenylalanyl-tRNA--protein transferase</fullName>
        <ecNumber evidence="10 15">2.3.2.6</ecNumber>
    </recommendedName>
    <alternativeName>
        <fullName evidence="12 15">L/F-transferase</fullName>
    </alternativeName>
    <alternativeName>
        <fullName evidence="13 15">Leucyltransferase</fullName>
    </alternativeName>
    <alternativeName>
        <fullName evidence="14 15">Phenyalanyltransferase</fullName>
    </alternativeName>
</protein>
<keyword evidence="2 15" id="KW-0963">Cytoplasm</keyword>
<comment type="catalytic activity">
    <reaction evidence="6 15">
        <text>N-terminal L-arginyl-[protein] + L-leucyl-tRNA(Leu) = N-terminal L-leucyl-L-arginyl-[protein] + tRNA(Leu) + H(+)</text>
        <dbReference type="Rhea" id="RHEA:50416"/>
        <dbReference type="Rhea" id="RHEA-COMP:9613"/>
        <dbReference type="Rhea" id="RHEA-COMP:9622"/>
        <dbReference type="Rhea" id="RHEA-COMP:12672"/>
        <dbReference type="Rhea" id="RHEA-COMP:12673"/>
        <dbReference type="ChEBI" id="CHEBI:15378"/>
        <dbReference type="ChEBI" id="CHEBI:64719"/>
        <dbReference type="ChEBI" id="CHEBI:78442"/>
        <dbReference type="ChEBI" id="CHEBI:78494"/>
        <dbReference type="ChEBI" id="CHEBI:133044"/>
        <dbReference type="EC" id="2.3.2.6"/>
    </reaction>
</comment>
<dbReference type="PANTHER" id="PTHR30098:SF2">
    <property type="entry name" value="LEUCYL_PHENYLALANYL-TRNA--PROTEIN TRANSFERASE"/>
    <property type="match status" value="1"/>
</dbReference>
<evidence type="ECO:0000256" key="4">
    <source>
        <dbReference type="ARBA" id="ARBA00023315"/>
    </source>
</evidence>
<evidence type="ECO:0000256" key="14">
    <source>
        <dbReference type="ARBA" id="ARBA00083640"/>
    </source>
</evidence>
<comment type="catalytic activity">
    <reaction evidence="7 15">
        <text>N-terminal L-lysyl-[protein] + L-leucyl-tRNA(Leu) = N-terminal L-leucyl-L-lysyl-[protein] + tRNA(Leu) + H(+)</text>
        <dbReference type="Rhea" id="RHEA:12340"/>
        <dbReference type="Rhea" id="RHEA-COMP:9613"/>
        <dbReference type="Rhea" id="RHEA-COMP:9622"/>
        <dbReference type="Rhea" id="RHEA-COMP:12670"/>
        <dbReference type="Rhea" id="RHEA-COMP:12671"/>
        <dbReference type="ChEBI" id="CHEBI:15378"/>
        <dbReference type="ChEBI" id="CHEBI:65249"/>
        <dbReference type="ChEBI" id="CHEBI:78442"/>
        <dbReference type="ChEBI" id="CHEBI:78494"/>
        <dbReference type="ChEBI" id="CHEBI:133043"/>
        <dbReference type="EC" id="2.3.2.6"/>
    </reaction>
</comment>
<evidence type="ECO:0000256" key="3">
    <source>
        <dbReference type="ARBA" id="ARBA00022679"/>
    </source>
</evidence>
<reference evidence="16" key="1">
    <citation type="submission" date="2023-02" db="EMBL/GenBank/DDBJ databases">
        <title>Tahibacter soli sp. nov. isolated from soil.</title>
        <authorList>
            <person name="Baek J.H."/>
            <person name="Lee J.K."/>
            <person name="Choi D.G."/>
            <person name="Jeon C.O."/>
        </authorList>
    </citation>
    <scope>NUCLEOTIDE SEQUENCE</scope>
    <source>
        <strain evidence="16">BL</strain>
    </source>
</reference>
<dbReference type="GO" id="GO:0005737">
    <property type="term" value="C:cytoplasm"/>
    <property type="evidence" value="ECO:0007669"/>
    <property type="project" value="UniProtKB-SubCell"/>
</dbReference>
<dbReference type="InterPro" id="IPR004616">
    <property type="entry name" value="Leu/Phe-tRNA_Trfase"/>
</dbReference>
<dbReference type="AlphaFoldDB" id="A0A9X3YPH4"/>
<dbReference type="SUPFAM" id="SSF55729">
    <property type="entry name" value="Acyl-CoA N-acyltransferases (Nat)"/>
    <property type="match status" value="1"/>
</dbReference>
<evidence type="ECO:0000313" key="16">
    <source>
        <dbReference type="EMBL" id="MDC8015080.1"/>
    </source>
</evidence>
<organism evidence="16 17">
    <name type="scientific">Tahibacter soli</name>
    <dbReference type="NCBI Taxonomy" id="2983605"/>
    <lineage>
        <taxon>Bacteria</taxon>
        <taxon>Pseudomonadati</taxon>
        <taxon>Pseudomonadota</taxon>
        <taxon>Gammaproteobacteria</taxon>
        <taxon>Lysobacterales</taxon>
        <taxon>Rhodanobacteraceae</taxon>
        <taxon>Tahibacter</taxon>
    </lineage>
</organism>
<proteinExistence type="inferred from homology"/>
<dbReference type="Gene3D" id="3.40.630.70">
    <property type="entry name" value="Leucyl/phenylalanyl-tRNA-protein transferase, C-terminal domain"/>
    <property type="match status" value="1"/>
</dbReference>
<evidence type="ECO:0000256" key="10">
    <source>
        <dbReference type="ARBA" id="ARBA00066767"/>
    </source>
</evidence>
<accession>A0A9X3YPH4</accession>
<comment type="similarity">
    <text evidence="9 15">Belongs to the L/F-transferase family.</text>
</comment>
<dbReference type="FunFam" id="3.30.70.3550:FF:000001">
    <property type="entry name" value="Leucyl/phenylalanyl-tRNA--protein transferase"/>
    <property type="match status" value="1"/>
</dbReference>
<evidence type="ECO:0000256" key="6">
    <source>
        <dbReference type="ARBA" id="ARBA00050652"/>
    </source>
</evidence>
<evidence type="ECO:0000256" key="9">
    <source>
        <dbReference type="ARBA" id="ARBA00061535"/>
    </source>
</evidence>
<evidence type="ECO:0000256" key="2">
    <source>
        <dbReference type="ARBA" id="ARBA00022490"/>
    </source>
</evidence>
<evidence type="ECO:0000313" key="17">
    <source>
        <dbReference type="Proteomes" id="UP001139971"/>
    </source>
</evidence>
<comment type="caution">
    <text evidence="16">The sequence shown here is derived from an EMBL/GenBank/DDBJ whole genome shotgun (WGS) entry which is preliminary data.</text>
</comment>
<dbReference type="Pfam" id="PF03588">
    <property type="entry name" value="Leu_Phe_trans"/>
    <property type="match status" value="1"/>
</dbReference>
<dbReference type="Gene3D" id="3.30.70.3550">
    <property type="entry name" value="Leucyl/phenylalanyl-tRNA-protein transferase, N-terminal domain"/>
    <property type="match status" value="1"/>
</dbReference>
<comment type="catalytic activity">
    <reaction evidence="5 15">
        <text>L-phenylalanyl-tRNA(Phe) + an N-terminal L-alpha-aminoacyl-[protein] = an N-terminal L-phenylalanyl-L-alpha-aminoacyl-[protein] + tRNA(Phe)</text>
        <dbReference type="Rhea" id="RHEA:43632"/>
        <dbReference type="Rhea" id="RHEA-COMP:9668"/>
        <dbReference type="Rhea" id="RHEA-COMP:9699"/>
        <dbReference type="Rhea" id="RHEA-COMP:10636"/>
        <dbReference type="Rhea" id="RHEA-COMP:10637"/>
        <dbReference type="ChEBI" id="CHEBI:78442"/>
        <dbReference type="ChEBI" id="CHEBI:78531"/>
        <dbReference type="ChEBI" id="CHEBI:78597"/>
        <dbReference type="ChEBI" id="CHEBI:83561"/>
        <dbReference type="EC" id="2.3.2.6"/>
    </reaction>
</comment>
<comment type="subcellular location">
    <subcellularLocation>
        <location evidence="1 15">Cytoplasm</location>
    </subcellularLocation>
</comment>
<dbReference type="Proteomes" id="UP001139971">
    <property type="component" value="Unassembled WGS sequence"/>
</dbReference>
<evidence type="ECO:0000256" key="5">
    <source>
        <dbReference type="ARBA" id="ARBA00050607"/>
    </source>
</evidence>
<keyword evidence="3 15" id="KW-0808">Transferase</keyword>
<dbReference type="InterPro" id="IPR042203">
    <property type="entry name" value="Leu/Phe-tRNA_Trfase_C"/>
</dbReference>
<comment type="function">
    <text evidence="8 15">Functions in the N-end rule pathway of protein degradation where it conjugates Leu, Phe and, less efficiently, Met from aminoacyl-tRNAs to the N-termini of proteins containing an N-terminal arginine or lysine.</text>
</comment>
<evidence type="ECO:0000256" key="15">
    <source>
        <dbReference type="HAMAP-Rule" id="MF_00688"/>
    </source>
</evidence>